<organism evidence="1 2">
    <name type="scientific">Mya arenaria</name>
    <name type="common">Soft-shell clam</name>
    <dbReference type="NCBI Taxonomy" id="6604"/>
    <lineage>
        <taxon>Eukaryota</taxon>
        <taxon>Metazoa</taxon>
        <taxon>Spiralia</taxon>
        <taxon>Lophotrochozoa</taxon>
        <taxon>Mollusca</taxon>
        <taxon>Bivalvia</taxon>
        <taxon>Autobranchia</taxon>
        <taxon>Heteroconchia</taxon>
        <taxon>Euheterodonta</taxon>
        <taxon>Imparidentia</taxon>
        <taxon>Neoheterodontei</taxon>
        <taxon>Myida</taxon>
        <taxon>Myoidea</taxon>
        <taxon>Myidae</taxon>
        <taxon>Mya</taxon>
    </lineage>
</organism>
<protein>
    <submittedName>
        <fullName evidence="1">Uncharacterized protein</fullName>
    </submittedName>
</protein>
<sequence>MASGIGRNISSEDLDLDLCKTVVKIGSCCIKAEKVSPQEKSKLEEVYREALDHIDSLRKCFEAKIGKLHLRETPGRKDHKDSGMESGKCTNCLRDLEI</sequence>
<dbReference type="EMBL" id="CP111021">
    <property type="protein sequence ID" value="WAR15807.1"/>
    <property type="molecule type" value="Genomic_DNA"/>
</dbReference>
<proteinExistence type="predicted"/>
<reference evidence="1" key="1">
    <citation type="submission" date="2022-11" db="EMBL/GenBank/DDBJ databases">
        <title>Centuries of genome instability and evolution in soft-shell clam transmissible cancer (bioRxiv).</title>
        <authorList>
            <person name="Hart S.F.M."/>
            <person name="Yonemitsu M.A."/>
            <person name="Giersch R.M."/>
            <person name="Beal B.F."/>
            <person name="Arriagada G."/>
            <person name="Davis B.W."/>
            <person name="Ostrander E.A."/>
            <person name="Goff S.P."/>
            <person name="Metzger M.J."/>
        </authorList>
    </citation>
    <scope>NUCLEOTIDE SEQUENCE</scope>
    <source>
        <strain evidence="1">MELC-2E11</strain>
        <tissue evidence="1">Siphon/mantle</tissue>
    </source>
</reference>
<evidence type="ECO:0000313" key="1">
    <source>
        <dbReference type="EMBL" id="WAR15807.1"/>
    </source>
</evidence>
<gene>
    <name evidence="1" type="ORF">MAR_030401</name>
</gene>
<accession>A0ABY7F431</accession>
<name>A0ABY7F431_MYAAR</name>
<evidence type="ECO:0000313" key="2">
    <source>
        <dbReference type="Proteomes" id="UP001164746"/>
    </source>
</evidence>
<keyword evidence="2" id="KW-1185">Reference proteome</keyword>
<dbReference type="Proteomes" id="UP001164746">
    <property type="component" value="Chromosome 10"/>
</dbReference>